<proteinExistence type="predicted"/>
<evidence type="ECO:0008006" key="4">
    <source>
        <dbReference type="Google" id="ProtNLM"/>
    </source>
</evidence>
<accession>A0ABR9PIN9</accession>
<protein>
    <recommendedName>
        <fullName evidence="4">DUF3618 domain-containing protein</fullName>
    </recommendedName>
</protein>
<evidence type="ECO:0000313" key="2">
    <source>
        <dbReference type="EMBL" id="MBE4747769.1"/>
    </source>
</evidence>
<dbReference type="EMBL" id="JAAIYO010000001">
    <property type="protein sequence ID" value="MBE4747769.1"/>
    <property type="molecule type" value="Genomic_DNA"/>
</dbReference>
<gene>
    <name evidence="2" type="ORF">G4177_06200</name>
</gene>
<sequence>MPPDRRTNTMREDIARLSANQEAVNERATSAVKAAQQIAMDLHRVMENVQLEVRGVGDRMATAEQVRRLEDRVTEVDRRVMEHAPAVGVVPGLVAKVEALEKAAARVDALEKTAARVDALEKKALVHDKTAEDLPVVTERVDAQEHRHSRMGGALWAVGVAVGLLGLAGLRDCSRWFVEPTPHTQRQSVEPDDPRPTPRRRQ</sequence>
<evidence type="ECO:0000256" key="1">
    <source>
        <dbReference type="SAM" id="MobiDB-lite"/>
    </source>
</evidence>
<reference evidence="2 3" key="1">
    <citation type="submission" date="2020-02" db="EMBL/GenBank/DDBJ databases">
        <authorList>
            <person name="Babadi Z.K."/>
            <person name="Risdian C."/>
            <person name="Ebrahimipour G.H."/>
            <person name="Wink J."/>
        </authorList>
    </citation>
    <scope>NUCLEOTIDE SEQUENCE [LARGE SCALE GENOMIC DNA]</scope>
    <source>
        <strain evidence="2 3">ZKHCc1 1396</strain>
    </source>
</reference>
<organism evidence="2 3">
    <name type="scientific">Corallococcus soli</name>
    <dbReference type="NCBI Taxonomy" id="2710757"/>
    <lineage>
        <taxon>Bacteria</taxon>
        <taxon>Pseudomonadati</taxon>
        <taxon>Myxococcota</taxon>
        <taxon>Myxococcia</taxon>
        <taxon>Myxococcales</taxon>
        <taxon>Cystobacterineae</taxon>
        <taxon>Myxococcaceae</taxon>
        <taxon>Corallococcus</taxon>
    </lineage>
</organism>
<evidence type="ECO:0000313" key="3">
    <source>
        <dbReference type="Proteomes" id="UP001516472"/>
    </source>
</evidence>
<comment type="caution">
    <text evidence="2">The sequence shown here is derived from an EMBL/GenBank/DDBJ whole genome shotgun (WGS) entry which is preliminary data.</text>
</comment>
<name>A0ABR9PIN9_9BACT</name>
<feature type="region of interest" description="Disordered" evidence="1">
    <location>
        <begin position="180"/>
        <end position="202"/>
    </location>
</feature>
<dbReference type="Proteomes" id="UP001516472">
    <property type="component" value="Unassembled WGS sequence"/>
</dbReference>
<dbReference type="RefSeq" id="WP_193347125.1">
    <property type="nucleotide sequence ID" value="NZ_CBCSIP010000104.1"/>
</dbReference>
<keyword evidence="3" id="KW-1185">Reference proteome</keyword>